<evidence type="ECO:0000256" key="2">
    <source>
        <dbReference type="ARBA" id="ARBA00004186"/>
    </source>
</evidence>
<dbReference type="GO" id="GO:0005737">
    <property type="term" value="C:cytoplasm"/>
    <property type="evidence" value="ECO:0000318"/>
    <property type="project" value="GO_Central"/>
</dbReference>
<keyword evidence="9" id="KW-0498">Mitosis</keyword>
<evidence type="ECO:0000256" key="9">
    <source>
        <dbReference type="ARBA" id="ARBA00022776"/>
    </source>
</evidence>
<keyword evidence="5" id="KW-0963">Cytoplasm</keyword>
<comment type="subcellular location">
    <subcellularLocation>
        <location evidence="3">Cytoplasm</location>
        <location evidence="3">Cytoskeleton</location>
        <location evidence="3">Microtubule organizing center</location>
        <location evidence="3">Centrosome</location>
    </subcellularLocation>
    <subcellularLocation>
        <location evidence="2">Cytoplasm</location>
        <location evidence="2">Cytoskeleton</location>
        <location evidence="2">Spindle</location>
    </subcellularLocation>
    <subcellularLocation>
        <location evidence="4">Membrane</location>
        <topology evidence="4">Single-pass type I membrane protein</topology>
    </subcellularLocation>
    <subcellularLocation>
        <location evidence="1">Mitochondrion</location>
    </subcellularLocation>
</comment>
<dbReference type="InterPro" id="IPR008657">
    <property type="entry name" value="JTB"/>
</dbReference>
<comment type="similarity">
    <text evidence="15">Belongs to the JTB family.</text>
</comment>
<feature type="transmembrane region" description="Helical" evidence="18">
    <location>
        <begin position="94"/>
        <end position="114"/>
    </location>
</feature>
<dbReference type="GO" id="GO:0016020">
    <property type="term" value="C:membrane"/>
    <property type="evidence" value="ECO:0007669"/>
    <property type="project" value="UniProtKB-SubCell"/>
</dbReference>
<proteinExistence type="inferred from homology"/>
<evidence type="ECO:0000256" key="12">
    <source>
        <dbReference type="ARBA" id="ARBA00023136"/>
    </source>
</evidence>
<dbReference type="AlphaFoldDB" id="A0A7M7RCS1"/>
<dbReference type="KEGG" id="spu:577300"/>
<dbReference type="GO" id="GO:0005819">
    <property type="term" value="C:spindle"/>
    <property type="evidence" value="ECO:0007669"/>
    <property type="project" value="UniProtKB-SubCell"/>
</dbReference>
<dbReference type="Gene3D" id="3.30.720.220">
    <property type="match status" value="1"/>
</dbReference>
<keyword evidence="13" id="KW-0206">Cytoskeleton</keyword>
<evidence type="ECO:0000313" key="20">
    <source>
        <dbReference type="Proteomes" id="UP000007110"/>
    </source>
</evidence>
<reference evidence="19" key="2">
    <citation type="submission" date="2021-01" db="UniProtKB">
        <authorList>
            <consortium name="EnsemblMetazoa"/>
        </authorList>
    </citation>
    <scope>IDENTIFICATION</scope>
</reference>
<evidence type="ECO:0000256" key="7">
    <source>
        <dbReference type="ARBA" id="ARBA00022692"/>
    </source>
</evidence>
<evidence type="ECO:0000256" key="3">
    <source>
        <dbReference type="ARBA" id="ARBA00004300"/>
    </source>
</evidence>
<accession>A0A7M7RCS1</accession>
<dbReference type="PANTHER" id="PTHR13041:SF3">
    <property type="entry name" value="PROTEIN JTB"/>
    <property type="match status" value="1"/>
</dbReference>
<dbReference type="CTD" id="10899"/>
<evidence type="ECO:0000256" key="17">
    <source>
        <dbReference type="SAM" id="MobiDB-lite"/>
    </source>
</evidence>
<keyword evidence="7 18" id="KW-0812">Transmembrane</keyword>
<keyword evidence="8" id="KW-0732">Signal</keyword>
<dbReference type="GO" id="GO:0030496">
    <property type="term" value="C:midbody"/>
    <property type="evidence" value="ECO:0000318"/>
    <property type="project" value="GO_Central"/>
</dbReference>
<dbReference type="FunFam" id="3.30.720.220:FF:000001">
    <property type="entry name" value="Jumping translocation breakpoint"/>
    <property type="match status" value="1"/>
</dbReference>
<evidence type="ECO:0000256" key="13">
    <source>
        <dbReference type="ARBA" id="ARBA00023212"/>
    </source>
</evidence>
<evidence type="ECO:0000256" key="16">
    <source>
        <dbReference type="ARBA" id="ARBA00068227"/>
    </source>
</evidence>
<dbReference type="GO" id="GO:0005813">
    <property type="term" value="C:centrosome"/>
    <property type="evidence" value="ECO:0007669"/>
    <property type="project" value="UniProtKB-SubCell"/>
</dbReference>
<dbReference type="GO" id="GO:0005739">
    <property type="term" value="C:mitochondrion"/>
    <property type="evidence" value="ECO:0007669"/>
    <property type="project" value="UniProtKB-SubCell"/>
</dbReference>
<keyword evidence="6" id="KW-0132">Cell division</keyword>
<dbReference type="GO" id="GO:0000281">
    <property type="term" value="P:mitotic cytokinesis"/>
    <property type="evidence" value="ECO:0000318"/>
    <property type="project" value="GO_Central"/>
</dbReference>
<dbReference type="OrthoDB" id="5971907at2759"/>
<protein>
    <recommendedName>
        <fullName evidence="16">Protein JTB</fullName>
    </recommendedName>
</protein>
<evidence type="ECO:0000256" key="11">
    <source>
        <dbReference type="ARBA" id="ARBA00023128"/>
    </source>
</evidence>
<evidence type="ECO:0000256" key="8">
    <source>
        <dbReference type="ARBA" id="ARBA00022729"/>
    </source>
</evidence>
<dbReference type="OMA" id="MCTRAME"/>
<dbReference type="EnsemblMetazoa" id="XM_777536">
    <property type="protein sequence ID" value="XP_782629"/>
    <property type="gene ID" value="LOC577300"/>
</dbReference>
<dbReference type="RefSeq" id="XP_782629.4">
    <property type="nucleotide sequence ID" value="XM_777536.5"/>
</dbReference>
<evidence type="ECO:0000256" key="15">
    <source>
        <dbReference type="ARBA" id="ARBA00060886"/>
    </source>
</evidence>
<evidence type="ECO:0000313" key="19">
    <source>
        <dbReference type="EnsemblMetazoa" id="XP_782629"/>
    </source>
</evidence>
<dbReference type="Pfam" id="PF05439">
    <property type="entry name" value="JTB"/>
    <property type="match status" value="1"/>
</dbReference>
<reference evidence="20" key="1">
    <citation type="submission" date="2015-02" db="EMBL/GenBank/DDBJ databases">
        <title>Genome sequencing for Strongylocentrotus purpuratus.</title>
        <authorList>
            <person name="Murali S."/>
            <person name="Liu Y."/>
            <person name="Vee V."/>
            <person name="English A."/>
            <person name="Wang M."/>
            <person name="Skinner E."/>
            <person name="Han Y."/>
            <person name="Muzny D.M."/>
            <person name="Worley K.C."/>
            <person name="Gibbs R.A."/>
        </authorList>
    </citation>
    <scope>NUCLEOTIDE SEQUENCE</scope>
</reference>
<keyword evidence="11" id="KW-0496">Mitochondrion</keyword>
<evidence type="ECO:0000256" key="5">
    <source>
        <dbReference type="ARBA" id="ARBA00022490"/>
    </source>
</evidence>
<dbReference type="GeneID" id="577300"/>
<keyword evidence="12 18" id="KW-0472">Membrane</keyword>
<dbReference type="InParanoid" id="A0A7M7RCS1"/>
<dbReference type="Proteomes" id="UP000007110">
    <property type="component" value="Unassembled WGS sequence"/>
</dbReference>
<feature type="compositionally biased region" description="Basic and acidic residues" evidence="17">
    <location>
        <begin position="8"/>
        <end position="22"/>
    </location>
</feature>
<evidence type="ECO:0000256" key="14">
    <source>
        <dbReference type="ARBA" id="ARBA00023306"/>
    </source>
</evidence>
<sequence>MTVLGAPVEEREEKVDQEKEEYQNTNGAGSLKTCWETENFTFIGPCDPCHLLASKVYTDSCSETGFQQLVQCTDSNQQVYKSCPRSRESIEKSFWVFEGVTLLIGLVACMVVFVRRRKLNREAAERVRKQISNSA</sequence>
<keyword evidence="14" id="KW-0131">Cell cycle</keyword>
<keyword evidence="20" id="KW-1185">Reference proteome</keyword>
<evidence type="ECO:0000256" key="1">
    <source>
        <dbReference type="ARBA" id="ARBA00004173"/>
    </source>
</evidence>
<evidence type="ECO:0000256" key="4">
    <source>
        <dbReference type="ARBA" id="ARBA00004479"/>
    </source>
</evidence>
<evidence type="ECO:0000256" key="18">
    <source>
        <dbReference type="SAM" id="Phobius"/>
    </source>
</evidence>
<keyword evidence="10 18" id="KW-1133">Transmembrane helix</keyword>
<feature type="region of interest" description="Disordered" evidence="17">
    <location>
        <begin position="1"/>
        <end position="24"/>
    </location>
</feature>
<organism evidence="19 20">
    <name type="scientific">Strongylocentrotus purpuratus</name>
    <name type="common">Purple sea urchin</name>
    <dbReference type="NCBI Taxonomy" id="7668"/>
    <lineage>
        <taxon>Eukaryota</taxon>
        <taxon>Metazoa</taxon>
        <taxon>Echinodermata</taxon>
        <taxon>Eleutherozoa</taxon>
        <taxon>Echinozoa</taxon>
        <taxon>Echinoidea</taxon>
        <taxon>Euechinoidea</taxon>
        <taxon>Echinacea</taxon>
        <taxon>Camarodonta</taxon>
        <taxon>Echinidea</taxon>
        <taxon>Strongylocentrotidae</taxon>
        <taxon>Strongylocentrotus</taxon>
    </lineage>
</organism>
<dbReference type="PANTHER" id="PTHR13041">
    <property type="entry name" value="JTB PROTEIN-RELATED"/>
    <property type="match status" value="1"/>
</dbReference>
<name>A0A7M7RCS1_STRPU</name>
<evidence type="ECO:0000256" key="10">
    <source>
        <dbReference type="ARBA" id="ARBA00022989"/>
    </source>
</evidence>
<evidence type="ECO:0000256" key="6">
    <source>
        <dbReference type="ARBA" id="ARBA00022618"/>
    </source>
</evidence>